<feature type="chain" id="PRO_5034719707" description="TIR domain-containing protein" evidence="14">
    <location>
        <begin position="18"/>
        <end position="704"/>
    </location>
</feature>
<dbReference type="Pfam" id="PF00560">
    <property type="entry name" value="LRR_1"/>
    <property type="match status" value="1"/>
</dbReference>
<sequence length="704" mass="81433">MELLFSLLFLLPRPSWLYSLHNCTVDSTEPQKIACNDHKLCRIPLDIPKSAMFLDLSWNNIYLIRQNDFSELQTLDLGNNHISHVEDAAFSHLSCLTALSLNDNRLTNLTEHMFTGLSNLSALNLRDNQIKSISESAFVPLTRLQVLFLSANALSSIKSITNIVSFYRSLKTLSLSANPLTSFESEQFSFPCNITDLHLRKMSLLRFALHSDVFPHLQTLLLTALYTDLQWDVSDKAFLKALRRLDLSFTHFSDETYQLIFQRRIRNMTRLTELLLESDRGTLVEEGGFDGLTNLTTLNYSLLALTSSSSADVRPASSSRGRSFQQNFNLPSLQTLSLRVFYDICFIWPKGFLRGLDDLKVLSLQLCFCPFWPPDSETFSHTPHLLNLKIVKNVNWIPAPQVFQPLTVLQTLDLSDNQLKSVDFLPEANLTQLQTLILQRNDLSVLNERVFEALPSLRHLDLSENPFVCNCSNADFINWVIRNRQVYVNGAFQYRCFDVRSCWESVGFLCFICSSALVLLTLLSTFLHHFLRFHLLYGFYLLRALLYDRQQRRRGSAEIYDAFVSYNVHDEEWVYRELLPELEGRQGWKLCLHHRDFEPGKAIMENIVDAIYSSRKTLCVISHQYLLSEWCSREIKMARCCFSSYTFPHGSSCYYPFFRMRKQLRSRTYLSWSGARGHRGLFWERVRRALQSGAQLPTPPLRDV</sequence>
<dbReference type="InterPro" id="IPR001611">
    <property type="entry name" value="Leu-rich_rpt"/>
</dbReference>
<reference evidence="16" key="1">
    <citation type="submission" date="2025-08" db="UniProtKB">
        <authorList>
            <consortium name="Ensembl"/>
        </authorList>
    </citation>
    <scope>IDENTIFICATION</scope>
</reference>
<accession>A0A8C6UEV9</accession>
<dbReference type="PANTHER" id="PTHR24365:SF522">
    <property type="entry name" value="LOW QUALITY PROTEIN: TOLL-LIKE RECEPTOR 13-RELATED"/>
    <property type="match status" value="1"/>
</dbReference>
<evidence type="ECO:0000256" key="6">
    <source>
        <dbReference type="ARBA" id="ARBA00022729"/>
    </source>
</evidence>
<keyword evidence="11" id="KW-0675">Receptor</keyword>
<dbReference type="Pfam" id="PF01582">
    <property type="entry name" value="TIR"/>
    <property type="match status" value="1"/>
</dbReference>
<comment type="similarity">
    <text evidence="2">Belongs to the Toll-like receptor family.</text>
</comment>
<dbReference type="PANTHER" id="PTHR24365">
    <property type="entry name" value="TOLL-LIKE RECEPTOR"/>
    <property type="match status" value="1"/>
</dbReference>
<evidence type="ECO:0000256" key="12">
    <source>
        <dbReference type="ARBA" id="ARBA00023180"/>
    </source>
</evidence>
<keyword evidence="10" id="KW-0472">Membrane</keyword>
<evidence type="ECO:0000256" key="9">
    <source>
        <dbReference type="ARBA" id="ARBA00022989"/>
    </source>
</evidence>
<evidence type="ECO:0000256" key="4">
    <source>
        <dbReference type="ARBA" id="ARBA00022614"/>
    </source>
</evidence>
<organism evidence="16 17">
    <name type="scientific">Neogobius melanostomus</name>
    <name type="common">round goby</name>
    <dbReference type="NCBI Taxonomy" id="47308"/>
    <lineage>
        <taxon>Eukaryota</taxon>
        <taxon>Metazoa</taxon>
        <taxon>Chordata</taxon>
        <taxon>Craniata</taxon>
        <taxon>Vertebrata</taxon>
        <taxon>Euteleostomi</taxon>
        <taxon>Actinopterygii</taxon>
        <taxon>Neopterygii</taxon>
        <taxon>Teleostei</taxon>
        <taxon>Neoteleostei</taxon>
        <taxon>Acanthomorphata</taxon>
        <taxon>Gobiaria</taxon>
        <taxon>Gobiiformes</taxon>
        <taxon>Gobioidei</taxon>
        <taxon>Gobiidae</taxon>
        <taxon>Benthophilinae</taxon>
        <taxon>Neogobiini</taxon>
        <taxon>Neogobius</taxon>
    </lineage>
</organism>
<evidence type="ECO:0000256" key="8">
    <source>
        <dbReference type="ARBA" id="ARBA00022859"/>
    </source>
</evidence>
<proteinExistence type="inferred from homology"/>
<dbReference type="GO" id="GO:0002224">
    <property type="term" value="P:toll-like receptor signaling pathway"/>
    <property type="evidence" value="ECO:0007669"/>
    <property type="project" value="TreeGrafter"/>
</dbReference>
<dbReference type="InterPro" id="IPR003591">
    <property type="entry name" value="Leu-rich_rpt_typical-subtyp"/>
</dbReference>
<dbReference type="PROSITE" id="PS51450">
    <property type="entry name" value="LRR"/>
    <property type="match status" value="4"/>
</dbReference>
<dbReference type="InterPro" id="IPR000157">
    <property type="entry name" value="TIR_dom"/>
</dbReference>
<dbReference type="InterPro" id="IPR032675">
    <property type="entry name" value="LRR_dom_sf"/>
</dbReference>
<feature type="signal peptide" evidence="14">
    <location>
        <begin position="1"/>
        <end position="17"/>
    </location>
</feature>
<evidence type="ECO:0000256" key="2">
    <source>
        <dbReference type="ARBA" id="ARBA00009634"/>
    </source>
</evidence>
<reference evidence="16" key="2">
    <citation type="submission" date="2025-09" db="UniProtKB">
        <authorList>
            <consortium name="Ensembl"/>
        </authorList>
    </citation>
    <scope>IDENTIFICATION</scope>
</reference>
<dbReference type="SMART" id="SM00255">
    <property type="entry name" value="TIR"/>
    <property type="match status" value="1"/>
</dbReference>
<keyword evidence="7" id="KW-0677">Repeat</keyword>
<keyword evidence="4" id="KW-0433">Leucine-rich repeat</keyword>
<keyword evidence="9" id="KW-1133">Transmembrane helix</keyword>
<dbReference type="SUPFAM" id="SSF52200">
    <property type="entry name" value="Toll/Interleukin receptor TIR domain"/>
    <property type="match status" value="1"/>
</dbReference>
<dbReference type="SUPFAM" id="SSF52058">
    <property type="entry name" value="L domain-like"/>
    <property type="match status" value="2"/>
</dbReference>
<dbReference type="Pfam" id="PF13855">
    <property type="entry name" value="LRR_8"/>
    <property type="match status" value="2"/>
</dbReference>
<dbReference type="InterPro" id="IPR035897">
    <property type="entry name" value="Toll_tir_struct_dom_sf"/>
</dbReference>
<keyword evidence="8" id="KW-0391">Immunity</keyword>
<keyword evidence="6 14" id="KW-0732">Signal</keyword>
<dbReference type="Proteomes" id="UP000694523">
    <property type="component" value="Unplaced"/>
</dbReference>
<dbReference type="Ensembl" id="ENSNMLT00000036636.1">
    <property type="protein sequence ID" value="ENSNMLP00000032914.1"/>
    <property type="gene ID" value="ENSNMLG00000020523.1"/>
</dbReference>
<dbReference type="GO" id="GO:0006954">
    <property type="term" value="P:inflammatory response"/>
    <property type="evidence" value="ECO:0007669"/>
    <property type="project" value="UniProtKB-KW"/>
</dbReference>
<keyword evidence="17" id="KW-1185">Reference proteome</keyword>
<evidence type="ECO:0000313" key="17">
    <source>
        <dbReference type="Proteomes" id="UP000694523"/>
    </source>
</evidence>
<evidence type="ECO:0000256" key="7">
    <source>
        <dbReference type="ARBA" id="ARBA00022737"/>
    </source>
</evidence>
<dbReference type="SMART" id="SM00369">
    <property type="entry name" value="LRR_TYP"/>
    <property type="match status" value="8"/>
</dbReference>
<feature type="domain" description="TIR" evidence="15">
    <location>
        <begin position="558"/>
        <end position="690"/>
    </location>
</feature>
<dbReference type="AlphaFoldDB" id="A0A8C6UEV9"/>
<dbReference type="GO" id="GO:0038023">
    <property type="term" value="F:signaling receptor activity"/>
    <property type="evidence" value="ECO:0007669"/>
    <property type="project" value="TreeGrafter"/>
</dbReference>
<evidence type="ECO:0000256" key="5">
    <source>
        <dbReference type="ARBA" id="ARBA00022692"/>
    </source>
</evidence>
<dbReference type="PROSITE" id="PS50104">
    <property type="entry name" value="TIR"/>
    <property type="match status" value="1"/>
</dbReference>
<name>A0A8C6UEV9_9GOBI</name>
<dbReference type="GO" id="GO:0005886">
    <property type="term" value="C:plasma membrane"/>
    <property type="evidence" value="ECO:0007669"/>
    <property type="project" value="TreeGrafter"/>
</dbReference>
<evidence type="ECO:0000256" key="13">
    <source>
        <dbReference type="ARBA" id="ARBA00023198"/>
    </source>
</evidence>
<evidence type="ECO:0000256" key="11">
    <source>
        <dbReference type="ARBA" id="ARBA00023170"/>
    </source>
</evidence>
<evidence type="ECO:0000259" key="15">
    <source>
        <dbReference type="PROSITE" id="PS50104"/>
    </source>
</evidence>
<keyword evidence="12" id="KW-0325">Glycoprotein</keyword>
<evidence type="ECO:0000256" key="10">
    <source>
        <dbReference type="ARBA" id="ARBA00023136"/>
    </source>
</evidence>
<keyword evidence="5" id="KW-0812">Transmembrane</keyword>
<dbReference type="Gene3D" id="3.40.50.10140">
    <property type="entry name" value="Toll/interleukin-1 receptor homology (TIR) domain"/>
    <property type="match status" value="1"/>
</dbReference>
<evidence type="ECO:0000313" key="16">
    <source>
        <dbReference type="Ensembl" id="ENSNMLP00000032914.1"/>
    </source>
</evidence>
<dbReference type="Gene3D" id="3.80.10.10">
    <property type="entry name" value="Ribonuclease Inhibitor"/>
    <property type="match status" value="2"/>
</dbReference>
<keyword evidence="3" id="KW-0399">Innate immunity</keyword>
<comment type="subcellular location">
    <subcellularLocation>
        <location evidence="1">Membrane</location>
        <topology evidence="1">Single-pass membrane protein</topology>
    </subcellularLocation>
</comment>
<keyword evidence="13" id="KW-0395">Inflammatory response</keyword>
<dbReference type="SMART" id="SM00365">
    <property type="entry name" value="LRR_SD22"/>
    <property type="match status" value="6"/>
</dbReference>
<evidence type="ECO:0000256" key="1">
    <source>
        <dbReference type="ARBA" id="ARBA00004167"/>
    </source>
</evidence>
<evidence type="ECO:0000256" key="3">
    <source>
        <dbReference type="ARBA" id="ARBA00022588"/>
    </source>
</evidence>
<protein>
    <recommendedName>
        <fullName evidence="15">TIR domain-containing protein</fullName>
    </recommendedName>
</protein>
<dbReference type="GO" id="GO:0045087">
    <property type="term" value="P:innate immune response"/>
    <property type="evidence" value="ECO:0007669"/>
    <property type="project" value="UniProtKB-KW"/>
</dbReference>
<evidence type="ECO:0000256" key="14">
    <source>
        <dbReference type="SAM" id="SignalP"/>
    </source>
</evidence>